<sequence>MVAPRNTAFAEESAEVEVLYANLEKLNRLTKKIQGSLVRLETSGKVVKEAIGPIYSNTQSLQITNSNIDKVNDAIERLRQPLDAKSREEGIIRAGPQSSGLSQYLSAMKRVEKALVDLNATNLRSNQKAMSDFNALLSTGSNMLQDTFKAELMQHVTPIEPLHYLTKELPFPSLPEDTISQLAPLCSAIGSAAIHGPQRGKGESPALKIYSDVRGPYLNSSLQNLSIASLNTVKRRPTDGPYKQGTNGIGIYSNALEGFINVEHGIIVQIFTGDQQGLVLQATFLSAMGEYSKTLRELNQYIKANLMTDCFLAFEIIEIVTAMSYRIDSKTAELKSLLIEALRPVRETAKSSLSELLEETKRKASNTPLPPDGASIPLVDEVMSSLTTLTGYSGPLASILTSLGDGNWRSNSNTAGTAPLDVGPDSGTLFSHFILDMIEALMTSLEARGKVFHRSKAALGVFLSNVFCVVDRSIRQSPELARYLGAPDSIARIDSFRKRATSTYLDAWKDTSQCLLDVQYTSRTGARPSSGGAVDSSAIVKNLSSRDRDAIKEKFKSFNASFDEMMSRHKNLYMEREVRSVLSRELQTVLEPLYARFYDRYVEIDKGRGKYIKYDKASLAVQLAQLS</sequence>
<dbReference type="InterPro" id="IPR016159">
    <property type="entry name" value="Cullin_repeat-like_dom_sf"/>
</dbReference>
<organism evidence="6 7">
    <name type="scientific">Penicillium cataractarum</name>
    <dbReference type="NCBI Taxonomy" id="2100454"/>
    <lineage>
        <taxon>Eukaryota</taxon>
        <taxon>Fungi</taxon>
        <taxon>Dikarya</taxon>
        <taxon>Ascomycota</taxon>
        <taxon>Pezizomycotina</taxon>
        <taxon>Eurotiomycetes</taxon>
        <taxon>Eurotiomycetidae</taxon>
        <taxon>Eurotiales</taxon>
        <taxon>Aspergillaceae</taxon>
        <taxon>Penicillium</taxon>
    </lineage>
</organism>
<dbReference type="OrthoDB" id="1922221at2759"/>
<dbReference type="SUPFAM" id="SSF74788">
    <property type="entry name" value="Cullin repeat-like"/>
    <property type="match status" value="1"/>
</dbReference>
<dbReference type="GO" id="GO:0000145">
    <property type="term" value="C:exocyst"/>
    <property type="evidence" value="ECO:0007669"/>
    <property type="project" value="InterPro"/>
</dbReference>
<protein>
    <recommendedName>
        <fullName evidence="4">Exocyst complex protein EXO70</fullName>
    </recommendedName>
</protein>
<dbReference type="PANTHER" id="PTHR12542:SF41">
    <property type="entry name" value="EXOCYST COMPLEX COMPONENT 7"/>
    <property type="match status" value="1"/>
</dbReference>
<comment type="subcellular location">
    <subcellularLocation>
        <location evidence="4">Bud</location>
    </subcellularLocation>
    <subcellularLocation>
        <location evidence="4">Bud neck</location>
    </subcellularLocation>
</comment>
<dbReference type="EMBL" id="JAPZBS010000008">
    <property type="protein sequence ID" value="KAJ5363560.1"/>
    <property type="molecule type" value="Genomic_DNA"/>
</dbReference>
<dbReference type="PANTHER" id="PTHR12542">
    <property type="entry name" value="EXOCYST COMPLEX PROTEIN EXO70"/>
    <property type="match status" value="1"/>
</dbReference>
<evidence type="ECO:0000313" key="6">
    <source>
        <dbReference type="EMBL" id="KAJ5363560.1"/>
    </source>
</evidence>
<dbReference type="Pfam" id="PF20669">
    <property type="entry name" value="Exo70_N"/>
    <property type="match status" value="1"/>
</dbReference>
<proteinExistence type="inferred from homology"/>
<dbReference type="GO" id="GO:0006887">
    <property type="term" value="P:exocytosis"/>
    <property type="evidence" value="ECO:0007669"/>
    <property type="project" value="UniProtKB-KW"/>
</dbReference>
<keyword evidence="3 4" id="KW-0268">Exocytosis</keyword>
<evidence type="ECO:0000256" key="2">
    <source>
        <dbReference type="ARBA" id="ARBA00022448"/>
    </source>
</evidence>
<dbReference type="RefSeq" id="XP_056551187.1">
    <property type="nucleotide sequence ID" value="XM_056702187.1"/>
</dbReference>
<keyword evidence="2 4" id="KW-0813">Transport</keyword>
<comment type="similarity">
    <text evidence="1 4">Belongs to the EXO70 family.</text>
</comment>
<dbReference type="GO" id="GO:0005546">
    <property type="term" value="F:phosphatidylinositol-4,5-bisphosphate binding"/>
    <property type="evidence" value="ECO:0007669"/>
    <property type="project" value="InterPro"/>
</dbReference>
<evidence type="ECO:0000256" key="4">
    <source>
        <dbReference type="RuleBase" id="RU365026"/>
    </source>
</evidence>
<dbReference type="InterPro" id="IPR004140">
    <property type="entry name" value="Exo70"/>
</dbReference>
<accession>A0A9W9RNN3</accession>
<name>A0A9W9RNN3_9EURO</name>
<evidence type="ECO:0000256" key="1">
    <source>
        <dbReference type="ARBA" id="ARBA00006756"/>
    </source>
</evidence>
<dbReference type="GO" id="GO:0015031">
    <property type="term" value="P:protein transport"/>
    <property type="evidence" value="ECO:0007669"/>
    <property type="project" value="UniProtKB-KW"/>
</dbReference>
<dbReference type="Gene3D" id="1.20.1280.170">
    <property type="entry name" value="Exocyst complex component Exo70"/>
    <property type="match status" value="1"/>
</dbReference>
<evidence type="ECO:0000256" key="3">
    <source>
        <dbReference type="ARBA" id="ARBA00022483"/>
    </source>
</evidence>
<dbReference type="GeneID" id="81441366"/>
<reference evidence="6" key="1">
    <citation type="submission" date="2022-11" db="EMBL/GenBank/DDBJ databases">
        <authorList>
            <person name="Petersen C."/>
        </authorList>
    </citation>
    <scope>NUCLEOTIDE SEQUENCE</scope>
    <source>
        <strain evidence="6">IBT 29864</strain>
    </source>
</reference>
<comment type="caution">
    <text evidence="6">The sequence shown here is derived from an EMBL/GenBank/DDBJ whole genome shotgun (WGS) entry which is preliminary data.</text>
</comment>
<comment type="function">
    <text evidence="4">Involved in the secretory pathway as part of the exocyst complex which tethers secretory vesicles to the sites of exocytosis. Also plays a role in the assembly of the exocyst.</text>
</comment>
<reference evidence="6" key="2">
    <citation type="journal article" date="2023" name="IMA Fungus">
        <title>Comparative genomic study of the Penicillium genus elucidates a diverse pangenome and 15 lateral gene transfer events.</title>
        <authorList>
            <person name="Petersen C."/>
            <person name="Sorensen T."/>
            <person name="Nielsen M.R."/>
            <person name="Sondergaard T.E."/>
            <person name="Sorensen J.L."/>
            <person name="Fitzpatrick D.A."/>
            <person name="Frisvad J.C."/>
            <person name="Nielsen K.L."/>
        </authorList>
    </citation>
    <scope>NUCLEOTIDE SEQUENCE</scope>
    <source>
        <strain evidence="6">IBT 29864</strain>
    </source>
</reference>
<dbReference type="GO" id="GO:0005935">
    <property type="term" value="C:cellular bud neck"/>
    <property type="evidence" value="ECO:0007669"/>
    <property type="project" value="UniProtKB-SubCell"/>
</dbReference>
<keyword evidence="7" id="KW-1185">Reference proteome</keyword>
<gene>
    <name evidence="6" type="ORF">N7496_009273</name>
</gene>
<evidence type="ECO:0000313" key="7">
    <source>
        <dbReference type="Proteomes" id="UP001147782"/>
    </source>
</evidence>
<dbReference type="InterPro" id="IPR046364">
    <property type="entry name" value="Exo70_C"/>
</dbReference>
<evidence type="ECO:0000259" key="5">
    <source>
        <dbReference type="Pfam" id="PF03081"/>
    </source>
</evidence>
<dbReference type="AlphaFoldDB" id="A0A9W9RNN3"/>
<dbReference type="Proteomes" id="UP001147782">
    <property type="component" value="Unassembled WGS sequence"/>
</dbReference>
<keyword evidence="4" id="KW-0653">Protein transport</keyword>
<feature type="domain" description="Exocyst complex subunit Exo70 C-terminal" evidence="5">
    <location>
        <begin position="246"/>
        <end position="624"/>
    </location>
</feature>
<dbReference type="Pfam" id="PF03081">
    <property type="entry name" value="Exo70_C"/>
    <property type="match status" value="1"/>
</dbReference>